<reference evidence="3" key="1">
    <citation type="journal article" date="2020" name="Nat. Commun.">
        <title>Genome assembly of wild tea tree DASZ reveals pedigree and selection history of tea varieties.</title>
        <authorList>
            <person name="Zhang W."/>
            <person name="Zhang Y."/>
            <person name="Qiu H."/>
            <person name="Guo Y."/>
            <person name="Wan H."/>
            <person name="Zhang X."/>
            <person name="Scossa F."/>
            <person name="Alseekh S."/>
            <person name="Zhang Q."/>
            <person name="Wang P."/>
            <person name="Xu L."/>
            <person name="Schmidt M.H."/>
            <person name="Jia X."/>
            <person name="Li D."/>
            <person name="Zhu A."/>
            <person name="Guo F."/>
            <person name="Chen W."/>
            <person name="Ni D."/>
            <person name="Usadel B."/>
            <person name="Fernie A.R."/>
            <person name="Wen W."/>
        </authorList>
    </citation>
    <scope>NUCLEOTIDE SEQUENCE [LARGE SCALE GENOMIC DNA]</scope>
    <source>
        <strain evidence="3">cv. G240</strain>
    </source>
</reference>
<reference evidence="2 3" key="2">
    <citation type="submission" date="2020-07" db="EMBL/GenBank/DDBJ databases">
        <title>Genome assembly of wild tea tree DASZ reveals pedigree and selection history of tea varieties.</title>
        <authorList>
            <person name="Zhang W."/>
        </authorList>
    </citation>
    <scope>NUCLEOTIDE SEQUENCE [LARGE SCALE GENOMIC DNA]</scope>
    <source>
        <strain evidence="3">cv. G240</strain>
        <tissue evidence="2">Leaf</tissue>
    </source>
</reference>
<comment type="caution">
    <text evidence="2">The sequence shown here is derived from an EMBL/GenBank/DDBJ whole genome shotgun (WGS) entry which is preliminary data.</text>
</comment>
<feature type="region of interest" description="Disordered" evidence="1">
    <location>
        <begin position="94"/>
        <end position="121"/>
    </location>
</feature>
<gene>
    <name evidence="2" type="ORF">HYC85_027998</name>
</gene>
<dbReference type="EMBL" id="JACBKZ010000014">
    <property type="protein sequence ID" value="KAF5931827.1"/>
    <property type="molecule type" value="Genomic_DNA"/>
</dbReference>
<evidence type="ECO:0000313" key="3">
    <source>
        <dbReference type="Proteomes" id="UP000593564"/>
    </source>
</evidence>
<accession>A0A7J7FUN1</accession>
<keyword evidence="3" id="KW-1185">Reference proteome</keyword>
<evidence type="ECO:0000256" key="1">
    <source>
        <dbReference type="SAM" id="MobiDB-lite"/>
    </source>
</evidence>
<proteinExistence type="predicted"/>
<protein>
    <submittedName>
        <fullName evidence="2">Uncharacterized protein</fullName>
    </submittedName>
</protein>
<dbReference type="Proteomes" id="UP000593564">
    <property type="component" value="Unassembled WGS sequence"/>
</dbReference>
<dbReference type="AlphaFoldDB" id="A0A7J7FUN1"/>
<evidence type="ECO:0000313" key="2">
    <source>
        <dbReference type="EMBL" id="KAF5931827.1"/>
    </source>
</evidence>
<sequence>MDNITIFGQVIRFLQERNVNVVIRDERDLNTIRIREAKAKEKDKAISKKTKKAIHYDKEKENAHPMLHWPNVHGENVKKIKSHVLHTNWDHACHENEKEKDRRNAKEQEKVNPMSKGKEKMAPFGKRMTNTCQVAQNDNVISKAALAQHARREHAWVVTEQNRLTYYKLNQGKLRAELYQELSDMDSDYVRIGQRLGPILKKLLTFHQQYKNVKI</sequence>
<name>A0A7J7FUN1_CAMSI</name>
<organism evidence="2 3">
    <name type="scientific">Camellia sinensis</name>
    <name type="common">Tea plant</name>
    <name type="synonym">Thea sinensis</name>
    <dbReference type="NCBI Taxonomy" id="4442"/>
    <lineage>
        <taxon>Eukaryota</taxon>
        <taxon>Viridiplantae</taxon>
        <taxon>Streptophyta</taxon>
        <taxon>Embryophyta</taxon>
        <taxon>Tracheophyta</taxon>
        <taxon>Spermatophyta</taxon>
        <taxon>Magnoliopsida</taxon>
        <taxon>eudicotyledons</taxon>
        <taxon>Gunneridae</taxon>
        <taxon>Pentapetalae</taxon>
        <taxon>asterids</taxon>
        <taxon>Ericales</taxon>
        <taxon>Theaceae</taxon>
        <taxon>Camellia</taxon>
    </lineage>
</organism>